<feature type="compositionally biased region" description="Polar residues" evidence="1">
    <location>
        <begin position="7"/>
        <end position="22"/>
    </location>
</feature>
<feature type="region of interest" description="Disordered" evidence="1">
    <location>
        <begin position="107"/>
        <end position="127"/>
    </location>
</feature>
<dbReference type="EMBL" id="WJXA01000007">
    <property type="protein sequence ID" value="KAF7138343.1"/>
    <property type="molecule type" value="Genomic_DNA"/>
</dbReference>
<sequence>MPIYPGCNSSGTKRKSASSATDALSQSMTNILETMVSRQNQYRSVIKHGCNMVDIMKILGQMEYFQQEPVPLVYWWLVDYLSGDPMKMDVFYGLPNEQRISFAQREHTKAMLAQSREQGNPTETLPS</sequence>
<dbReference type="Proteomes" id="UP000626092">
    <property type="component" value="Unassembled WGS sequence"/>
</dbReference>
<organism evidence="2 3">
    <name type="scientific">Rhododendron simsii</name>
    <name type="common">Sims's rhododendron</name>
    <dbReference type="NCBI Taxonomy" id="118357"/>
    <lineage>
        <taxon>Eukaryota</taxon>
        <taxon>Viridiplantae</taxon>
        <taxon>Streptophyta</taxon>
        <taxon>Embryophyta</taxon>
        <taxon>Tracheophyta</taxon>
        <taxon>Spermatophyta</taxon>
        <taxon>Magnoliopsida</taxon>
        <taxon>eudicotyledons</taxon>
        <taxon>Gunneridae</taxon>
        <taxon>Pentapetalae</taxon>
        <taxon>asterids</taxon>
        <taxon>Ericales</taxon>
        <taxon>Ericaceae</taxon>
        <taxon>Ericoideae</taxon>
        <taxon>Rhodoreae</taxon>
        <taxon>Rhododendron</taxon>
    </lineage>
</organism>
<feature type="region of interest" description="Disordered" evidence="1">
    <location>
        <begin position="1"/>
        <end position="22"/>
    </location>
</feature>
<proteinExistence type="predicted"/>
<reference evidence="2" key="1">
    <citation type="submission" date="2019-11" db="EMBL/GenBank/DDBJ databases">
        <authorList>
            <person name="Liu Y."/>
            <person name="Hou J."/>
            <person name="Li T.-Q."/>
            <person name="Guan C.-H."/>
            <person name="Wu X."/>
            <person name="Wu H.-Z."/>
            <person name="Ling F."/>
            <person name="Zhang R."/>
            <person name="Shi X.-G."/>
            <person name="Ren J.-P."/>
            <person name="Chen E.-F."/>
            <person name="Sun J.-M."/>
        </authorList>
    </citation>
    <scope>NUCLEOTIDE SEQUENCE</scope>
    <source>
        <strain evidence="2">Adult_tree_wgs_1</strain>
        <tissue evidence="2">Leaves</tissue>
    </source>
</reference>
<name>A0A834GM91_RHOSS</name>
<evidence type="ECO:0000256" key="1">
    <source>
        <dbReference type="SAM" id="MobiDB-lite"/>
    </source>
</evidence>
<dbReference type="AlphaFoldDB" id="A0A834GM91"/>
<protein>
    <submittedName>
        <fullName evidence="2">Uncharacterized protein</fullName>
    </submittedName>
</protein>
<evidence type="ECO:0000313" key="2">
    <source>
        <dbReference type="EMBL" id="KAF7138343.1"/>
    </source>
</evidence>
<gene>
    <name evidence="2" type="ORF">RHSIM_Rhsim07G0158500</name>
</gene>
<feature type="compositionally biased region" description="Polar residues" evidence="1">
    <location>
        <begin position="115"/>
        <end position="127"/>
    </location>
</feature>
<keyword evidence="3" id="KW-1185">Reference proteome</keyword>
<accession>A0A834GM91</accession>
<comment type="caution">
    <text evidence="2">The sequence shown here is derived from an EMBL/GenBank/DDBJ whole genome shotgun (WGS) entry which is preliminary data.</text>
</comment>
<dbReference type="OrthoDB" id="10317621at2759"/>
<evidence type="ECO:0000313" key="3">
    <source>
        <dbReference type="Proteomes" id="UP000626092"/>
    </source>
</evidence>